<reference evidence="1" key="3">
    <citation type="journal article" date="2017" name="Nature">
        <title>Genome sequence of the progenitor of the wheat D genome Aegilops tauschii.</title>
        <authorList>
            <person name="Luo M.C."/>
            <person name="Gu Y.Q."/>
            <person name="Puiu D."/>
            <person name="Wang H."/>
            <person name="Twardziok S.O."/>
            <person name="Deal K.R."/>
            <person name="Huo N."/>
            <person name="Zhu T."/>
            <person name="Wang L."/>
            <person name="Wang Y."/>
            <person name="McGuire P.E."/>
            <person name="Liu S."/>
            <person name="Long H."/>
            <person name="Ramasamy R.K."/>
            <person name="Rodriguez J.C."/>
            <person name="Van S.L."/>
            <person name="Yuan L."/>
            <person name="Wang Z."/>
            <person name="Xia Z."/>
            <person name="Xiao L."/>
            <person name="Anderson O.D."/>
            <person name="Ouyang S."/>
            <person name="Liang Y."/>
            <person name="Zimin A.V."/>
            <person name="Pertea G."/>
            <person name="Qi P."/>
            <person name="Bennetzen J.L."/>
            <person name="Dai X."/>
            <person name="Dawson M.W."/>
            <person name="Muller H.G."/>
            <person name="Kugler K."/>
            <person name="Rivarola-Duarte L."/>
            <person name="Spannagl M."/>
            <person name="Mayer K.F.X."/>
            <person name="Lu F.H."/>
            <person name="Bevan M.W."/>
            <person name="Leroy P."/>
            <person name="Li P."/>
            <person name="You F.M."/>
            <person name="Sun Q."/>
            <person name="Liu Z."/>
            <person name="Lyons E."/>
            <person name="Wicker T."/>
            <person name="Salzberg S.L."/>
            <person name="Devos K.M."/>
            <person name="Dvorak J."/>
        </authorList>
    </citation>
    <scope>NUCLEOTIDE SEQUENCE [LARGE SCALE GENOMIC DNA]</scope>
    <source>
        <strain evidence="1">cv. AL8/78</strain>
    </source>
</reference>
<organism evidence="1 2">
    <name type="scientific">Aegilops tauschii subsp. strangulata</name>
    <name type="common">Goatgrass</name>
    <dbReference type="NCBI Taxonomy" id="200361"/>
    <lineage>
        <taxon>Eukaryota</taxon>
        <taxon>Viridiplantae</taxon>
        <taxon>Streptophyta</taxon>
        <taxon>Embryophyta</taxon>
        <taxon>Tracheophyta</taxon>
        <taxon>Spermatophyta</taxon>
        <taxon>Magnoliopsida</taxon>
        <taxon>Liliopsida</taxon>
        <taxon>Poales</taxon>
        <taxon>Poaceae</taxon>
        <taxon>BOP clade</taxon>
        <taxon>Pooideae</taxon>
        <taxon>Triticodae</taxon>
        <taxon>Triticeae</taxon>
        <taxon>Triticinae</taxon>
        <taxon>Aegilops</taxon>
    </lineage>
</organism>
<reference evidence="2" key="2">
    <citation type="journal article" date="2017" name="Nat. Plants">
        <title>The Aegilops tauschii genome reveals multiple impacts of transposons.</title>
        <authorList>
            <person name="Zhao G."/>
            <person name="Zou C."/>
            <person name="Li K."/>
            <person name="Wang K."/>
            <person name="Li T."/>
            <person name="Gao L."/>
            <person name="Zhang X."/>
            <person name="Wang H."/>
            <person name="Yang Z."/>
            <person name="Liu X."/>
            <person name="Jiang W."/>
            <person name="Mao L."/>
            <person name="Kong X."/>
            <person name="Jiao Y."/>
            <person name="Jia J."/>
        </authorList>
    </citation>
    <scope>NUCLEOTIDE SEQUENCE [LARGE SCALE GENOMIC DNA]</scope>
    <source>
        <strain evidence="2">cv. AL8/78</strain>
    </source>
</reference>
<dbReference type="Gramene" id="AET2Gv20233100.2">
    <property type="protein sequence ID" value="AET2Gv20233100.2"/>
    <property type="gene ID" value="AET2Gv20233100"/>
</dbReference>
<evidence type="ECO:0000313" key="1">
    <source>
        <dbReference type="EnsemblPlants" id="AET2Gv20233100.2"/>
    </source>
</evidence>
<dbReference type="Proteomes" id="UP000015105">
    <property type="component" value="Chromosome 2D"/>
</dbReference>
<reference evidence="2" key="1">
    <citation type="journal article" date="2014" name="Science">
        <title>Ancient hybridizations among the ancestral genomes of bread wheat.</title>
        <authorList>
            <consortium name="International Wheat Genome Sequencing Consortium,"/>
            <person name="Marcussen T."/>
            <person name="Sandve S.R."/>
            <person name="Heier L."/>
            <person name="Spannagl M."/>
            <person name="Pfeifer M."/>
            <person name="Jakobsen K.S."/>
            <person name="Wulff B.B."/>
            <person name="Steuernagel B."/>
            <person name="Mayer K.F."/>
            <person name="Olsen O.A."/>
        </authorList>
    </citation>
    <scope>NUCLEOTIDE SEQUENCE [LARGE SCALE GENOMIC DNA]</scope>
    <source>
        <strain evidence="2">cv. AL8/78</strain>
    </source>
</reference>
<proteinExistence type="predicted"/>
<evidence type="ECO:0000313" key="2">
    <source>
        <dbReference type="Proteomes" id="UP000015105"/>
    </source>
</evidence>
<reference evidence="1" key="5">
    <citation type="journal article" date="2021" name="G3 (Bethesda)">
        <title>Aegilops tauschii genome assembly Aet v5.0 features greater sequence contiguity and improved annotation.</title>
        <authorList>
            <person name="Wang L."/>
            <person name="Zhu T."/>
            <person name="Rodriguez J.C."/>
            <person name="Deal K.R."/>
            <person name="Dubcovsky J."/>
            <person name="McGuire P.E."/>
            <person name="Lux T."/>
            <person name="Spannagl M."/>
            <person name="Mayer K.F.X."/>
            <person name="Baldrich P."/>
            <person name="Meyers B.C."/>
            <person name="Huo N."/>
            <person name="Gu Y.Q."/>
            <person name="Zhou H."/>
            <person name="Devos K.M."/>
            <person name="Bennetzen J.L."/>
            <person name="Unver T."/>
            <person name="Budak H."/>
            <person name="Gulick P.J."/>
            <person name="Galiba G."/>
            <person name="Kalapos B."/>
            <person name="Nelson D.R."/>
            <person name="Li P."/>
            <person name="You F.M."/>
            <person name="Luo M.C."/>
            <person name="Dvorak J."/>
        </authorList>
    </citation>
    <scope>NUCLEOTIDE SEQUENCE [LARGE SCALE GENOMIC DNA]</scope>
    <source>
        <strain evidence="1">cv. AL8/78</strain>
    </source>
</reference>
<name>A0A453AR25_AEGTS</name>
<dbReference type="AlphaFoldDB" id="A0A453AR25"/>
<reference evidence="1" key="4">
    <citation type="submission" date="2019-03" db="UniProtKB">
        <authorList>
            <consortium name="EnsemblPlants"/>
        </authorList>
    </citation>
    <scope>IDENTIFICATION</scope>
</reference>
<protein>
    <submittedName>
        <fullName evidence="1">Uncharacterized protein</fullName>
    </submittedName>
</protein>
<dbReference type="EnsemblPlants" id="AET2Gv20233100.2">
    <property type="protein sequence ID" value="AET2Gv20233100.2"/>
    <property type="gene ID" value="AET2Gv20233100"/>
</dbReference>
<keyword evidence="2" id="KW-1185">Reference proteome</keyword>
<accession>A0A453AR25</accession>
<sequence length="49" mass="5652">LGVKEGDTVVIGEVLSPQMEMFWNEEPKRVTARTMISRDDDAVRWPKFS</sequence>